<evidence type="ECO:0000313" key="4">
    <source>
        <dbReference type="Proteomes" id="UP001460270"/>
    </source>
</evidence>
<dbReference type="InterPro" id="IPR000477">
    <property type="entry name" value="RT_dom"/>
</dbReference>
<comment type="caution">
    <text evidence="3">The sequence shown here is derived from an EMBL/GenBank/DDBJ whole genome shotgun (WGS) entry which is preliminary data.</text>
</comment>
<dbReference type="SUPFAM" id="SSF56672">
    <property type="entry name" value="DNA/RNA polymerases"/>
    <property type="match status" value="1"/>
</dbReference>
<dbReference type="CDD" id="cd01650">
    <property type="entry name" value="RT_nLTR_like"/>
    <property type="match status" value="1"/>
</dbReference>
<dbReference type="Proteomes" id="UP001460270">
    <property type="component" value="Unassembled WGS sequence"/>
</dbReference>
<keyword evidence="1" id="KW-0175">Coiled coil</keyword>
<protein>
    <recommendedName>
        <fullName evidence="2">Reverse transcriptase domain-containing protein</fullName>
    </recommendedName>
</protein>
<organism evidence="3 4">
    <name type="scientific">Mugilogobius chulae</name>
    <name type="common">yellowstripe goby</name>
    <dbReference type="NCBI Taxonomy" id="88201"/>
    <lineage>
        <taxon>Eukaryota</taxon>
        <taxon>Metazoa</taxon>
        <taxon>Chordata</taxon>
        <taxon>Craniata</taxon>
        <taxon>Vertebrata</taxon>
        <taxon>Euteleostomi</taxon>
        <taxon>Actinopterygii</taxon>
        <taxon>Neopterygii</taxon>
        <taxon>Teleostei</taxon>
        <taxon>Neoteleostei</taxon>
        <taxon>Acanthomorphata</taxon>
        <taxon>Gobiaria</taxon>
        <taxon>Gobiiformes</taxon>
        <taxon>Gobioidei</taxon>
        <taxon>Gobiidae</taxon>
        <taxon>Gobionellinae</taxon>
        <taxon>Mugilogobius</taxon>
    </lineage>
</organism>
<dbReference type="PROSITE" id="PS50878">
    <property type="entry name" value="RT_POL"/>
    <property type="match status" value="1"/>
</dbReference>
<dbReference type="InterPro" id="IPR043502">
    <property type="entry name" value="DNA/RNA_pol_sf"/>
</dbReference>
<evidence type="ECO:0000259" key="2">
    <source>
        <dbReference type="PROSITE" id="PS50878"/>
    </source>
</evidence>
<name>A0AAW0PK24_9GOBI</name>
<feature type="domain" description="Reverse transcriptase" evidence="2">
    <location>
        <begin position="303"/>
        <end position="572"/>
    </location>
</feature>
<reference evidence="4" key="1">
    <citation type="submission" date="2024-04" db="EMBL/GenBank/DDBJ databases">
        <title>Salinicola lusitanus LLJ914,a marine bacterium isolated from the Okinawa Trough.</title>
        <authorList>
            <person name="Li J."/>
        </authorList>
    </citation>
    <scope>NUCLEOTIDE SEQUENCE [LARGE SCALE GENOMIC DNA]</scope>
</reference>
<dbReference type="AlphaFoldDB" id="A0AAW0PK24"/>
<keyword evidence="4" id="KW-1185">Reference proteome</keyword>
<evidence type="ECO:0000313" key="3">
    <source>
        <dbReference type="EMBL" id="KAK7925857.1"/>
    </source>
</evidence>
<proteinExistence type="predicted"/>
<dbReference type="PANTHER" id="PTHR33332">
    <property type="entry name" value="REVERSE TRANSCRIPTASE DOMAIN-CONTAINING PROTEIN"/>
    <property type="match status" value="1"/>
</dbReference>
<accession>A0AAW0PK24</accession>
<evidence type="ECO:0000256" key="1">
    <source>
        <dbReference type="SAM" id="Coils"/>
    </source>
</evidence>
<dbReference type="EMBL" id="JBBPFD010000005">
    <property type="protein sequence ID" value="KAK7925857.1"/>
    <property type="molecule type" value="Genomic_DNA"/>
</dbReference>
<sequence>MSIHFLPSASRKSPVCCCCCRVCLRLCARHRPPSFPSLLCEERRRERKRLPNTKPVTSVCHQRIITSTTAVHFANAFTAAAQNTEAAGLGAVPCPNDIVSLFHSTCSDILDSIAPFRRKSSKSKSKPDPWLNEHTRALRQCCRKAERRYNKDKLQVSLEILRESLSNYQTAVREAKCQYLSNIVTNSSNNPRVLFNTIQSVINPPGSVLKNVTNSTCEMFLKYFVEKVALVKTNIIMNANVVFDGPLTPSAVFEVFEPVTMSLLSEIIQGMRPTNCPLDIVPSKVIKQAFDAVGPCLLSLMNSSLSTGTVPTVFKHAVVRPLLKKPNLDPTVLSDFRPVSHLPFLSKVLEKLVFIQLQSFLENNLILEKFQSGFRSRHSTESALLKVHNDILTALDTKKPVMLLMLDLTAAFDTVDHAVLLSRLAQHVGLQGSVLQWFSSYLTDRSFAVMVDDYSSSSAPLTSGVPQGSILGPVLFSIYMLPLGSIIAKYNLSCHLYADDVQLYLPLLPNAAPALDSLNNCLLDIKKWLAHNFLHLNDNKTECIVFGQPDQVTLSRVTFPLSESVRNLGVILDTELSFDKQISAVVRASFLQLRLLTKIKPFLSRNNLEKAVHAFISSRIDYCNALYLGISQSSLHRLQLVQNAAARLLTNSSRYTHITPILSSLHWLPVRFRIDYKILMFVFKALHGLAPPYISDILTLHRPSRALRSSSQMVLDVPRSRYKQWGDRSFAVAAPKLWNSLPVSLRVVSDLSLFKTGLKTHLYRQAFNT</sequence>
<feature type="coiled-coil region" evidence="1">
    <location>
        <begin position="151"/>
        <end position="178"/>
    </location>
</feature>
<dbReference type="Pfam" id="PF00078">
    <property type="entry name" value="RVT_1"/>
    <property type="match status" value="1"/>
</dbReference>
<gene>
    <name evidence="3" type="ORF">WMY93_008167</name>
</gene>